<evidence type="ECO:0000256" key="6">
    <source>
        <dbReference type="ARBA" id="ARBA00023163"/>
    </source>
</evidence>
<dbReference type="EC" id="2.7.7.6" evidence="2"/>
<dbReference type="InterPro" id="IPR003716">
    <property type="entry name" value="DNA-dir_RNA_pol_omega"/>
</dbReference>
<dbReference type="EMBL" id="CAEZTC010000125">
    <property type="protein sequence ID" value="CAB4563902.1"/>
    <property type="molecule type" value="Genomic_DNA"/>
</dbReference>
<protein>
    <recommendedName>
        <fullName evidence="2">DNA-directed RNA polymerase</fullName>
        <ecNumber evidence="2">2.7.7.6</ecNumber>
    </recommendedName>
</protein>
<reference evidence="8" key="1">
    <citation type="submission" date="2020-05" db="EMBL/GenBank/DDBJ databases">
        <authorList>
            <person name="Chiriac C."/>
            <person name="Salcher M."/>
            <person name="Ghai R."/>
            <person name="Kavagutti S V."/>
        </authorList>
    </citation>
    <scope>NUCLEOTIDE SEQUENCE</scope>
</reference>
<evidence type="ECO:0000313" key="9">
    <source>
        <dbReference type="EMBL" id="CAB4657111.1"/>
    </source>
</evidence>
<gene>
    <name evidence="8" type="ORF">UFOPK1572_01006</name>
    <name evidence="9" type="ORF">UFOPK2169_01148</name>
</gene>
<dbReference type="InterPro" id="IPR006110">
    <property type="entry name" value="Pol_omega/Rpo6/RPB6"/>
</dbReference>
<name>A0A6J6DIC7_9ZZZZ</name>
<comment type="catalytic activity">
    <reaction evidence="7">
        <text>RNA(n) + a ribonucleoside 5'-triphosphate = RNA(n+1) + diphosphate</text>
        <dbReference type="Rhea" id="RHEA:21248"/>
        <dbReference type="Rhea" id="RHEA-COMP:14527"/>
        <dbReference type="Rhea" id="RHEA-COMP:17342"/>
        <dbReference type="ChEBI" id="CHEBI:33019"/>
        <dbReference type="ChEBI" id="CHEBI:61557"/>
        <dbReference type="ChEBI" id="CHEBI:140395"/>
        <dbReference type="EC" id="2.7.7.6"/>
    </reaction>
</comment>
<evidence type="ECO:0000313" key="8">
    <source>
        <dbReference type="EMBL" id="CAB4563902.1"/>
    </source>
</evidence>
<dbReference type="GO" id="GO:0003899">
    <property type="term" value="F:DNA-directed RNA polymerase activity"/>
    <property type="evidence" value="ECO:0007669"/>
    <property type="project" value="UniProtKB-EC"/>
</dbReference>
<keyword evidence="6" id="KW-0804">Transcription</keyword>
<dbReference type="InterPro" id="IPR036161">
    <property type="entry name" value="RPB6/omega-like_sf"/>
</dbReference>
<dbReference type="Pfam" id="PF01192">
    <property type="entry name" value="RNA_pol_Rpb6"/>
    <property type="match status" value="1"/>
</dbReference>
<dbReference type="PANTHER" id="PTHR34476">
    <property type="entry name" value="DNA-DIRECTED RNA POLYMERASE SUBUNIT OMEGA"/>
    <property type="match status" value="1"/>
</dbReference>
<dbReference type="NCBIfam" id="TIGR00690">
    <property type="entry name" value="rpoZ"/>
    <property type="match status" value="1"/>
</dbReference>
<dbReference type="Gene3D" id="3.90.940.10">
    <property type="match status" value="1"/>
</dbReference>
<evidence type="ECO:0000256" key="7">
    <source>
        <dbReference type="ARBA" id="ARBA00048552"/>
    </source>
</evidence>
<evidence type="ECO:0000256" key="5">
    <source>
        <dbReference type="ARBA" id="ARBA00022695"/>
    </source>
</evidence>
<dbReference type="PANTHER" id="PTHR34476:SF1">
    <property type="entry name" value="DNA-DIRECTED RNA POLYMERASE SUBUNIT OMEGA"/>
    <property type="match status" value="1"/>
</dbReference>
<dbReference type="GO" id="GO:0000428">
    <property type="term" value="C:DNA-directed RNA polymerase complex"/>
    <property type="evidence" value="ECO:0007669"/>
    <property type="project" value="UniProtKB-KW"/>
</dbReference>
<keyword evidence="4" id="KW-0808">Transferase</keyword>
<sequence length="113" mass="12650">MSRQNDSMIYPHIETLLDRVDSKFSLVTLGSYRARQINSYFNQLGEGLGHMVPPQVSSVARKPLSIAFEEIAADKIVKVERLPYDEMEAEAAELFGELDVDAEDVDSEEADAE</sequence>
<dbReference type="SUPFAM" id="SSF63562">
    <property type="entry name" value="RPB6/omega subunit-like"/>
    <property type="match status" value="1"/>
</dbReference>
<dbReference type="GO" id="GO:0006351">
    <property type="term" value="P:DNA-templated transcription"/>
    <property type="evidence" value="ECO:0007669"/>
    <property type="project" value="InterPro"/>
</dbReference>
<dbReference type="SMART" id="SM01409">
    <property type="entry name" value="RNA_pol_Rpb6"/>
    <property type="match status" value="1"/>
</dbReference>
<keyword evidence="5" id="KW-0548">Nucleotidyltransferase</keyword>
<evidence type="ECO:0000256" key="2">
    <source>
        <dbReference type="ARBA" id="ARBA00012418"/>
    </source>
</evidence>
<evidence type="ECO:0000256" key="3">
    <source>
        <dbReference type="ARBA" id="ARBA00022478"/>
    </source>
</evidence>
<comment type="similarity">
    <text evidence="1">Belongs to the RNA polymerase subunit omega family.</text>
</comment>
<dbReference type="GO" id="GO:0003677">
    <property type="term" value="F:DNA binding"/>
    <property type="evidence" value="ECO:0007669"/>
    <property type="project" value="InterPro"/>
</dbReference>
<evidence type="ECO:0000256" key="4">
    <source>
        <dbReference type="ARBA" id="ARBA00022679"/>
    </source>
</evidence>
<dbReference type="EMBL" id="CAEZWE010000047">
    <property type="protein sequence ID" value="CAB4657111.1"/>
    <property type="molecule type" value="Genomic_DNA"/>
</dbReference>
<accession>A0A6J6DIC7</accession>
<dbReference type="HAMAP" id="MF_00366">
    <property type="entry name" value="RNApol_bact_RpoZ"/>
    <property type="match status" value="1"/>
</dbReference>
<evidence type="ECO:0000256" key="1">
    <source>
        <dbReference type="ARBA" id="ARBA00006711"/>
    </source>
</evidence>
<organism evidence="8">
    <name type="scientific">freshwater metagenome</name>
    <dbReference type="NCBI Taxonomy" id="449393"/>
    <lineage>
        <taxon>unclassified sequences</taxon>
        <taxon>metagenomes</taxon>
        <taxon>ecological metagenomes</taxon>
    </lineage>
</organism>
<proteinExistence type="inferred from homology"/>
<keyword evidence="3" id="KW-0240">DNA-directed RNA polymerase</keyword>
<dbReference type="AlphaFoldDB" id="A0A6J6DIC7"/>